<feature type="transmembrane region" description="Helical" evidence="1">
    <location>
        <begin position="124"/>
        <end position="143"/>
    </location>
</feature>
<keyword evidence="1" id="KW-1133">Transmembrane helix</keyword>
<evidence type="ECO:0000313" key="3">
    <source>
        <dbReference type="Proteomes" id="UP000694725"/>
    </source>
</evidence>
<dbReference type="Ensembl" id="ENSSSCT00065048684.1">
    <property type="protein sequence ID" value="ENSSSCP00065021025.1"/>
    <property type="gene ID" value="ENSSSCG00065035734.1"/>
</dbReference>
<proteinExistence type="predicted"/>
<evidence type="ECO:0000313" key="2">
    <source>
        <dbReference type="Ensembl" id="ENSSSCP00065021025.1"/>
    </source>
</evidence>
<keyword evidence="1" id="KW-0472">Membrane</keyword>
<protein>
    <submittedName>
        <fullName evidence="2">Uncharacterized protein</fullName>
    </submittedName>
</protein>
<evidence type="ECO:0000256" key="1">
    <source>
        <dbReference type="SAM" id="Phobius"/>
    </source>
</evidence>
<feature type="transmembrane region" description="Helical" evidence="1">
    <location>
        <begin position="71"/>
        <end position="94"/>
    </location>
</feature>
<sequence length="226" mass="26215">MWVRVSFLRKVLSGYMPKSEIVGSYGSSIYRFLKYLHTVLHSGCTSLHSHQQCRRVPFSPQPLQHLLFVDLLMMVILTGVRWYLMVVLICISLIIRNVEHFFMCLLAICISSLENSLFRSFAHFSIGWLAFLLLRCINCLYILEIKPLSIAPFETIFSHSVNCLFIFFLVYFAVQKLVSLIRPHWFIFALISVALGDRPEKVFMRLMSENVLPMFSSRSLMVSCLT</sequence>
<name>A0A8D1YIZ0_PIG</name>
<reference evidence="2" key="1">
    <citation type="submission" date="2025-08" db="UniProtKB">
        <authorList>
            <consortium name="Ensembl"/>
        </authorList>
    </citation>
    <scope>IDENTIFICATION</scope>
</reference>
<keyword evidence="1" id="KW-0812">Transmembrane</keyword>
<dbReference type="AlphaFoldDB" id="A0A8D1YIZ0"/>
<dbReference type="Proteomes" id="UP000694725">
    <property type="component" value="Unplaced"/>
</dbReference>
<organism evidence="2 3">
    <name type="scientific">Sus scrofa</name>
    <name type="common">Pig</name>
    <dbReference type="NCBI Taxonomy" id="9823"/>
    <lineage>
        <taxon>Eukaryota</taxon>
        <taxon>Metazoa</taxon>
        <taxon>Chordata</taxon>
        <taxon>Craniata</taxon>
        <taxon>Vertebrata</taxon>
        <taxon>Euteleostomi</taxon>
        <taxon>Mammalia</taxon>
        <taxon>Eutheria</taxon>
        <taxon>Laurasiatheria</taxon>
        <taxon>Artiodactyla</taxon>
        <taxon>Suina</taxon>
        <taxon>Suidae</taxon>
        <taxon>Sus</taxon>
    </lineage>
</organism>
<accession>A0A8D1YIZ0</accession>
<feature type="transmembrane region" description="Helical" evidence="1">
    <location>
        <begin position="155"/>
        <end position="174"/>
    </location>
</feature>